<dbReference type="InterPro" id="IPR001229">
    <property type="entry name" value="Jacalin-like_lectin_dom"/>
</dbReference>
<gene>
    <name evidence="4" type="ORF">OVA965_LOCUS26058</name>
    <name evidence="5" type="ORF">TMI583_LOCUS26790</name>
</gene>
<dbReference type="SUPFAM" id="SSF51101">
    <property type="entry name" value="Mannose-binding lectins"/>
    <property type="match status" value="1"/>
</dbReference>
<keyword evidence="2" id="KW-0430">Lectin</keyword>
<keyword evidence="1" id="KW-0732">Signal</keyword>
<protein>
    <recommendedName>
        <fullName evidence="3">Jacalin-type lectin domain-containing protein</fullName>
    </recommendedName>
</protein>
<comment type="caution">
    <text evidence="4">The sequence shown here is derived from an EMBL/GenBank/DDBJ whole genome shotgun (WGS) entry which is preliminary data.</text>
</comment>
<dbReference type="Proteomes" id="UP000682733">
    <property type="component" value="Unassembled WGS sequence"/>
</dbReference>
<organism evidence="4 6">
    <name type="scientific">Didymodactylos carnosus</name>
    <dbReference type="NCBI Taxonomy" id="1234261"/>
    <lineage>
        <taxon>Eukaryota</taxon>
        <taxon>Metazoa</taxon>
        <taxon>Spiralia</taxon>
        <taxon>Gnathifera</taxon>
        <taxon>Rotifera</taxon>
        <taxon>Eurotatoria</taxon>
        <taxon>Bdelloidea</taxon>
        <taxon>Philodinida</taxon>
        <taxon>Philodinidae</taxon>
        <taxon>Didymodactylos</taxon>
    </lineage>
</organism>
<evidence type="ECO:0000256" key="2">
    <source>
        <dbReference type="ARBA" id="ARBA00022734"/>
    </source>
</evidence>
<dbReference type="PANTHER" id="PTHR33589:SF3">
    <property type="entry name" value="ZYMOGEN GRANULE MEMBRANE PROTEIN 16-LIKE"/>
    <property type="match status" value="1"/>
</dbReference>
<feature type="non-terminal residue" evidence="4">
    <location>
        <position position="1"/>
    </location>
</feature>
<dbReference type="AlphaFoldDB" id="A0A8S2EK38"/>
<sequence length="184" mass="20200">IPCTGWVVTKGLAYGDGVGGSPFDDSTDVGDSCPIYPSMISFAADHLCVASLNTTYKSVHKNSTQLRYDFSQALEDVETLTLDTDEWVIKVNGITGGFINALQFHTNKGRQTRLVGVSSGTSWSEGGGGAKVLSYFNGRYGDEINQIQLNFVPADPVLFKNHITEQARFLKRVRWKRIAYSDPP</sequence>
<dbReference type="PROSITE" id="PS51752">
    <property type="entry name" value="JACALIN_LECTIN"/>
    <property type="match status" value="1"/>
</dbReference>
<dbReference type="GO" id="GO:0030246">
    <property type="term" value="F:carbohydrate binding"/>
    <property type="evidence" value="ECO:0007669"/>
    <property type="project" value="UniProtKB-KW"/>
</dbReference>
<dbReference type="Proteomes" id="UP000677228">
    <property type="component" value="Unassembled WGS sequence"/>
</dbReference>
<feature type="domain" description="Jacalin-type lectin" evidence="3">
    <location>
        <begin position="8"/>
        <end position="153"/>
    </location>
</feature>
<evidence type="ECO:0000313" key="6">
    <source>
        <dbReference type="Proteomes" id="UP000677228"/>
    </source>
</evidence>
<evidence type="ECO:0000256" key="1">
    <source>
        <dbReference type="ARBA" id="ARBA00022729"/>
    </source>
</evidence>
<accession>A0A8S2EK38</accession>
<dbReference type="InterPro" id="IPR052321">
    <property type="entry name" value="PolyBind_ProtTraffic"/>
</dbReference>
<dbReference type="InterPro" id="IPR036404">
    <property type="entry name" value="Jacalin-like_lectin_dom_sf"/>
</dbReference>
<dbReference type="PANTHER" id="PTHR33589">
    <property type="entry name" value="OS11G0524900 PROTEIN"/>
    <property type="match status" value="1"/>
</dbReference>
<evidence type="ECO:0000313" key="5">
    <source>
        <dbReference type="EMBL" id="CAF4053817.1"/>
    </source>
</evidence>
<evidence type="ECO:0000313" key="4">
    <source>
        <dbReference type="EMBL" id="CAF1246174.1"/>
    </source>
</evidence>
<proteinExistence type="predicted"/>
<dbReference type="EMBL" id="CAJNOK010016476">
    <property type="protein sequence ID" value="CAF1246174.1"/>
    <property type="molecule type" value="Genomic_DNA"/>
</dbReference>
<evidence type="ECO:0000259" key="3">
    <source>
        <dbReference type="PROSITE" id="PS51752"/>
    </source>
</evidence>
<name>A0A8S2EK38_9BILA</name>
<dbReference type="Gene3D" id="2.100.10.30">
    <property type="entry name" value="Jacalin-like lectin domain"/>
    <property type="match status" value="1"/>
</dbReference>
<dbReference type="Pfam" id="PF01419">
    <property type="entry name" value="Jacalin"/>
    <property type="match status" value="1"/>
</dbReference>
<reference evidence="4" key="1">
    <citation type="submission" date="2021-02" db="EMBL/GenBank/DDBJ databases">
        <authorList>
            <person name="Nowell W R."/>
        </authorList>
    </citation>
    <scope>NUCLEOTIDE SEQUENCE</scope>
</reference>
<dbReference type="EMBL" id="CAJOBA010038025">
    <property type="protein sequence ID" value="CAF4053817.1"/>
    <property type="molecule type" value="Genomic_DNA"/>
</dbReference>
<dbReference type="SMART" id="SM00915">
    <property type="entry name" value="Jacalin"/>
    <property type="match status" value="1"/>
</dbReference>